<keyword evidence="3" id="KW-1185">Reference proteome</keyword>
<dbReference type="AlphaFoldDB" id="A0AA88DB41"/>
<evidence type="ECO:0000313" key="3">
    <source>
        <dbReference type="Proteomes" id="UP001187192"/>
    </source>
</evidence>
<reference evidence="2" key="1">
    <citation type="submission" date="2023-07" db="EMBL/GenBank/DDBJ databases">
        <title>draft genome sequence of fig (Ficus carica).</title>
        <authorList>
            <person name="Takahashi T."/>
            <person name="Nishimura K."/>
        </authorList>
    </citation>
    <scope>NUCLEOTIDE SEQUENCE</scope>
</reference>
<accession>A0AA88DB41</accession>
<sequence>MSESCIPLSPPLMLPPSSSPQPTTSPLPSPPPGFGENVRLETNWSIENSSDDEIDKEDHDISRMVLTSELQELPSLILS</sequence>
<gene>
    <name evidence="2" type="ORF">TIFTF001_020483</name>
</gene>
<comment type="caution">
    <text evidence="2">The sequence shown here is derived from an EMBL/GenBank/DDBJ whole genome shotgun (WGS) entry which is preliminary data.</text>
</comment>
<name>A0AA88DB41_FICCA</name>
<dbReference type="Proteomes" id="UP001187192">
    <property type="component" value="Unassembled WGS sequence"/>
</dbReference>
<protein>
    <submittedName>
        <fullName evidence="2">Uncharacterized protein</fullName>
    </submittedName>
</protein>
<dbReference type="EMBL" id="BTGU01000037">
    <property type="protein sequence ID" value="GMN51325.1"/>
    <property type="molecule type" value="Genomic_DNA"/>
</dbReference>
<proteinExistence type="predicted"/>
<evidence type="ECO:0000256" key="1">
    <source>
        <dbReference type="SAM" id="MobiDB-lite"/>
    </source>
</evidence>
<feature type="region of interest" description="Disordered" evidence="1">
    <location>
        <begin position="1"/>
        <end position="38"/>
    </location>
</feature>
<evidence type="ECO:0000313" key="2">
    <source>
        <dbReference type="EMBL" id="GMN51325.1"/>
    </source>
</evidence>
<feature type="compositionally biased region" description="Pro residues" evidence="1">
    <location>
        <begin position="8"/>
        <end position="33"/>
    </location>
</feature>
<organism evidence="2 3">
    <name type="scientific">Ficus carica</name>
    <name type="common">Common fig</name>
    <dbReference type="NCBI Taxonomy" id="3494"/>
    <lineage>
        <taxon>Eukaryota</taxon>
        <taxon>Viridiplantae</taxon>
        <taxon>Streptophyta</taxon>
        <taxon>Embryophyta</taxon>
        <taxon>Tracheophyta</taxon>
        <taxon>Spermatophyta</taxon>
        <taxon>Magnoliopsida</taxon>
        <taxon>eudicotyledons</taxon>
        <taxon>Gunneridae</taxon>
        <taxon>Pentapetalae</taxon>
        <taxon>rosids</taxon>
        <taxon>fabids</taxon>
        <taxon>Rosales</taxon>
        <taxon>Moraceae</taxon>
        <taxon>Ficeae</taxon>
        <taxon>Ficus</taxon>
    </lineage>
</organism>